<proteinExistence type="predicted"/>
<protein>
    <submittedName>
        <fullName evidence="1">Uncharacterized protein</fullName>
    </submittedName>
</protein>
<accession>A0A286U1B3</accession>
<gene>
    <name evidence="1" type="ORF">SCALIN_C28_0073</name>
</gene>
<dbReference type="OrthoDB" id="161134at2"/>
<organism evidence="1 2">
    <name type="scientific">Candidatus Scalindua japonica</name>
    <dbReference type="NCBI Taxonomy" id="1284222"/>
    <lineage>
        <taxon>Bacteria</taxon>
        <taxon>Pseudomonadati</taxon>
        <taxon>Planctomycetota</taxon>
        <taxon>Candidatus Brocadiia</taxon>
        <taxon>Candidatus Brocadiales</taxon>
        <taxon>Candidatus Scalinduaceae</taxon>
        <taxon>Candidatus Scalindua</taxon>
    </lineage>
</organism>
<dbReference type="RefSeq" id="WP_096895247.1">
    <property type="nucleotide sequence ID" value="NZ_BAOS01000028.1"/>
</dbReference>
<dbReference type="EMBL" id="BAOS01000028">
    <property type="protein sequence ID" value="GAX61871.1"/>
    <property type="molecule type" value="Genomic_DNA"/>
</dbReference>
<dbReference type="Proteomes" id="UP000218542">
    <property type="component" value="Unassembled WGS sequence"/>
</dbReference>
<reference evidence="2" key="1">
    <citation type="journal article" date="2017" name="Environ. Microbiol. Rep.">
        <title>Genetic Diversity of Marine Anaerobic Ammonium-Oxidizing Bacteria as Revealed by Genomic and Proteomic Analyses of 'Candidatus Scalindua japonica'.</title>
        <authorList>
            <person name="Oshiki M."/>
            <person name="Mizuto K."/>
            <person name="Kimura Z."/>
            <person name="Kindaichi T."/>
            <person name="Satoh H."/>
            <person name="Okabe S."/>
        </authorList>
    </citation>
    <scope>NUCLEOTIDE SEQUENCE [LARGE SCALE GENOMIC DNA]</scope>
    <source>
        <strain evidence="2">husup-a2</strain>
    </source>
</reference>
<dbReference type="AlphaFoldDB" id="A0A286U1B3"/>
<comment type="caution">
    <text evidence="1">The sequence shown here is derived from an EMBL/GenBank/DDBJ whole genome shotgun (WGS) entry which is preliminary data.</text>
</comment>
<evidence type="ECO:0000313" key="2">
    <source>
        <dbReference type="Proteomes" id="UP000218542"/>
    </source>
</evidence>
<name>A0A286U1B3_9BACT</name>
<evidence type="ECO:0000313" key="1">
    <source>
        <dbReference type="EMBL" id="GAX61871.1"/>
    </source>
</evidence>
<keyword evidence="2" id="KW-1185">Reference proteome</keyword>
<sequence length="83" mass="9891">MATKGSLISSIKREEKICDLADHELKNKCKFFEEKYNLSSNEFHNLFQKGEMGDEEDFFEWKALIDGIREWKKTKECLKELIK</sequence>